<sequence length="767" mass="84831">MAARGENAAGVIPTASAATTRQLRPRQASGAGAGSLPAGVTIPRATGRVTRSSAAKSGYNNERVPQPPSPSTPKRSHKRSRSRCATPSSRRAKRTRQRSSPEFNEDSDSGDEFGNAYITPGSEVDQNASSNRRHTTRLALLPKKSSPTRGTNNRPDRLAAENLNGATDAHNVVIPDWSSLPYLILLQIFRYAAAPLTELQHAKWLIAASGVCRAFVEPALTALYESPPLLSRSMAHGLVSLLSKDPSTTLFNYRPKVVELWIDVEQIASKTYKGQPFDLRALISNVPRLKSIQFFHRKDDPPYRSLDENLRWHYPAALFQALDGPQGPAQNAGRVAPPRLSEWQWNRRLMGPDLDLGGIKALHSTPSFIGLRKLSLVNFQVPSLHAKANANNEELAAKDLAFVQSLADAIAELPTLQHLSMESSTAVNDQLLPLLPKNLQGLELVNCWDVNSDDLASFLLSSGHQLKQLVLRHNQSLSLSFVTILGSACPNLQLLSVDLKTYNHHEFYHDGDPAYDELLAADQIPDWPEGLETLQLLNMKKWTAEAAENLFQSLVDSAPKLSRLRSLDLKAMLSIPIHERSRLRNKWDARLKRIFLRERQDPLPLYSLRAQPQRAAADGIMSTPKKSRKFGSGATVDTTPTRRSSRLASQLSNPSSRASSLGRSLRSGLRRLSYAEPDTDGDEEDEEMEEEAGTSGESRHMSPMNTMAGEALPFRHGMCEKVEILLDNQKTTETTLTMDDFLDSEHDDLSDDDWAGQDEDSDTGYAW</sequence>
<protein>
    <recommendedName>
        <fullName evidence="4">F-box domain-containing protein</fullName>
    </recommendedName>
</protein>
<dbReference type="PANTHER" id="PTHR34755">
    <property type="entry name" value="SERINE/ARGININE REPETITIVE MATRIX PROTEIN 3-RELATED"/>
    <property type="match status" value="1"/>
</dbReference>
<feature type="region of interest" description="Disordered" evidence="1">
    <location>
        <begin position="612"/>
        <end position="704"/>
    </location>
</feature>
<name>A0AAJ0M0K2_9PEZI</name>
<evidence type="ECO:0000256" key="1">
    <source>
        <dbReference type="SAM" id="MobiDB-lite"/>
    </source>
</evidence>
<dbReference type="Proteomes" id="UP001273166">
    <property type="component" value="Unassembled WGS sequence"/>
</dbReference>
<evidence type="ECO:0000313" key="2">
    <source>
        <dbReference type="EMBL" id="KAK3304443.1"/>
    </source>
</evidence>
<dbReference type="PANTHER" id="PTHR34755:SF4">
    <property type="entry name" value="F-BOX DOMAIN-CONTAINING PROTEIN"/>
    <property type="match status" value="1"/>
</dbReference>
<feature type="compositionally biased region" description="Acidic residues" evidence="1">
    <location>
        <begin position="677"/>
        <end position="692"/>
    </location>
</feature>
<reference evidence="2" key="1">
    <citation type="journal article" date="2023" name="Mol. Phylogenet. Evol.">
        <title>Genome-scale phylogeny and comparative genomics of the fungal order Sordariales.</title>
        <authorList>
            <person name="Hensen N."/>
            <person name="Bonometti L."/>
            <person name="Westerberg I."/>
            <person name="Brannstrom I.O."/>
            <person name="Guillou S."/>
            <person name="Cros-Aarteil S."/>
            <person name="Calhoun S."/>
            <person name="Haridas S."/>
            <person name="Kuo A."/>
            <person name="Mondo S."/>
            <person name="Pangilinan J."/>
            <person name="Riley R."/>
            <person name="LaButti K."/>
            <person name="Andreopoulos B."/>
            <person name="Lipzen A."/>
            <person name="Chen C."/>
            <person name="Yan M."/>
            <person name="Daum C."/>
            <person name="Ng V."/>
            <person name="Clum A."/>
            <person name="Steindorff A."/>
            <person name="Ohm R.A."/>
            <person name="Martin F."/>
            <person name="Silar P."/>
            <person name="Natvig D.O."/>
            <person name="Lalanne C."/>
            <person name="Gautier V."/>
            <person name="Ament-Velasquez S.L."/>
            <person name="Kruys A."/>
            <person name="Hutchinson M.I."/>
            <person name="Powell A.J."/>
            <person name="Barry K."/>
            <person name="Miller A.N."/>
            <person name="Grigoriev I.V."/>
            <person name="Debuchy R."/>
            <person name="Gladieux P."/>
            <person name="Hiltunen Thoren M."/>
            <person name="Johannesson H."/>
        </authorList>
    </citation>
    <scope>NUCLEOTIDE SEQUENCE</scope>
    <source>
        <strain evidence="2">CBS 333.67</strain>
    </source>
</reference>
<feature type="region of interest" description="Disordered" evidence="1">
    <location>
        <begin position="737"/>
        <end position="767"/>
    </location>
</feature>
<comment type="caution">
    <text evidence="2">The sequence shown here is derived from an EMBL/GenBank/DDBJ whole genome shotgun (WGS) entry which is preliminary data.</text>
</comment>
<evidence type="ECO:0000313" key="3">
    <source>
        <dbReference type="Proteomes" id="UP001273166"/>
    </source>
</evidence>
<dbReference type="InterPro" id="IPR032675">
    <property type="entry name" value="LRR_dom_sf"/>
</dbReference>
<feature type="compositionally biased region" description="Acidic residues" evidence="1">
    <location>
        <begin position="740"/>
        <end position="767"/>
    </location>
</feature>
<keyword evidence="3" id="KW-1185">Reference proteome</keyword>
<gene>
    <name evidence="2" type="ORF">B0T15DRAFT_536500</name>
</gene>
<feature type="compositionally biased region" description="Polar residues" evidence="1">
    <location>
        <begin position="49"/>
        <end position="60"/>
    </location>
</feature>
<dbReference type="RefSeq" id="XP_062720223.1">
    <property type="nucleotide sequence ID" value="XM_062869555.1"/>
</dbReference>
<organism evidence="2 3">
    <name type="scientific">Chaetomium strumarium</name>
    <dbReference type="NCBI Taxonomy" id="1170767"/>
    <lineage>
        <taxon>Eukaryota</taxon>
        <taxon>Fungi</taxon>
        <taxon>Dikarya</taxon>
        <taxon>Ascomycota</taxon>
        <taxon>Pezizomycotina</taxon>
        <taxon>Sordariomycetes</taxon>
        <taxon>Sordariomycetidae</taxon>
        <taxon>Sordariales</taxon>
        <taxon>Chaetomiaceae</taxon>
        <taxon>Chaetomium</taxon>
    </lineage>
</organism>
<dbReference type="AlphaFoldDB" id="A0AAJ0M0K2"/>
<feature type="region of interest" description="Disordered" evidence="1">
    <location>
        <begin position="1"/>
        <end position="157"/>
    </location>
</feature>
<dbReference type="GeneID" id="87888384"/>
<dbReference type="SUPFAM" id="SSF52047">
    <property type="entry name" value="RNI-like"/>
    <property type="match status" value="1"/>
</dbReference>
<accession>A0AAJ0M0K2</accession>
<evidence type="ECO:0008006" key="4">
    <source>
        <dbReference type="Google" id="ProtNLM"/>
    </source>
</evidence>
<reference evidence="2" key="2">
    <citation type="submission" date="2023-06" db="EMBL/GenBank/DDBJ databases">
        <authorList>
            <consortium name="Lawrence Berkeley National Laboratory"/>
            <person name="Mondo S.J."/>
            <person name="Hensen N."/>
            <person name="Bonometti L."/>
            <person name="Westerberg I."/>
            <person name="Brannstrom I.O."/>
            <person name="Guillou S."/>
            <person name="Cros-Aarteil S."/>
            <person name="Calhoun S."/>
            <person name="Haridas S."/>
            <person name="Kuo A."/>
            <person name="Pangilinan J."/>
            <person name="Riley R."/>
            <person name="Labutti K."/>
            <person name="Andreopoulos B."/>
            <person name="Lipzen A."/>
            <person name="Chen C."/>
            <person name="Yanf M."/>
            <person name="Daum C."/>
            <person name="Ng V."/>
            <person name="Clum A."/>
            <person name="Steindorff A."/>
            <person name="Ohm R."/>
            <person name="Martin F."/>
            <person name="Silar P."/>
            <person name="Natvig D."/>
            <person name="Lalanne C."/>
            <person name="Gautier V."/>
            <person name="Ament-Velasquez S.L."/>
            <person name="Kruys A."/>
            <person name="Hutchinson M.I."/>
            <person name="Powell A.J."/>
            <person name="Barry K."/>
            <person name="Miller A.N."/>
            <person name="Grigoriev I.V."/>
            <person name="Debuchy R."/>
            <person name="Gladieux P."/>
            <person name="Thoren M.H."/>
            <person name="Johannesson H."/>
        </authorList>
    </citation>
    <scope>NUCLEOTIDE SEQUENCE</scope>
    <source>
        <strain evidence="2">CBS 333.67</strain>
    </source>
</reference>
<dbReference type="InterPro" id="IPR052109">
    <property type="entry name" value="SRRM_Domain-Containing"/>
</dbReference>
<feature type="compositionally biased region" description="Polar residues" evidence="1">
    <location>
        <begin position="635"/>
        <end position="648"/>
    </location>
</feature>
<dbReference type="Gene3D" id="3.80.10.10">
    <property type="entry name" value="Ribonuclease Inhibitor"/>
    <property type="match status" value="1"/>
</dbReference>
<dbReference type="EMBL" id="JAUDZG010000005">
    <property type="protein sequence ID" value="KAK3304443.1"/>
    <property type="molecule type" value="Genomic_DNA"/>
</dbReference>
<feature type="compositionally biased region" description="Low complexity" evidence="1">
    <location>
        <begin position="28"/>
        <end position="39"/>
    </location>
</feature>
<feature type="compositionally biased region" description="Low complexity" evidence="1">
    <location>
        <begin position="649"/>
        <end position="676"/>
    </location>
</feature>
<proteinExistence type="predicted"/>